<evidence type="ECO:0000256" key="5">
    <source>
        <dbReference type="ARBA" id="ARBA00023136"/>
    </source>
</evidence>
<feature type="transmembrane region" description="Helical" evidence="6">
    <location>
        <begin position="12"/>
        <end position="29"/>
    </location>
</feature>
<accession>A0AAW8ERI7</accession>
<dbReference type="GO" id="GO:0005886">
    <property type="term" value="C:plasma membrane"/>
    <property type="evidence" value="ECO:0007669"/>
    <property type="project" value="UniProtKB-SubCell"/>
</dbReference>
<comment type="subcellular location">
    <subcellularLocation>
        <location evidence="1">Cell membrane</location>
        <topology evidence="1">Multi-pass membrane protein</topology>
    </subcellularLocation>
</comment>
<organism evidence="8 9">
    <name type="scientific">Microbacterium natoriense</name>
    <dbReference type="NCBI Taxonomy" id="284570"/>
    <lineage>
        <taxon>Bacteria</taxon>
        <taxon>Bacillati</taxon>
        <taxon>Actinomycetota</taxon>
        <taxon>Actinomycetes</taxon>
        <taxon>Micrococcales</taxon>
        <taxon>Microbacteriaceae</taxon>
        <taxon>Microbacterium</taxon>
    </lineage>
</organism>
<evidence type="ECO:0000256" key="3">
    <source>
        <dbReference type="ARBA" id="ARBA00022692"/>
    </source>
</evidence>
<proteinExistence type="predicted"/>
<dbReference type="EMBL" id="JAUSXV010000001">
    <property type="protein sequence ID" value="MDQ0646030.1"/>
    <property type="molecule type" value="Genomic_DNA"/>
</dbReference>
<evidence type="ECO:0000313" key="8">
    <source>
        <dbReference type="EMBL" id="MDQ0646030.1"/>
    </source>
</evidence>
<evidence type="ECO:0000256" key="6">
    <source>
        <dbReference type="SAM" id="Phobius"/>
    </source>
</evidence>
<comment type="caution">
    <text evidence="8">The sequence shown here is derived from an EMBL/GenBank/DDBJ whole genome shotgun (WGS) entry which is preliminary data.</text>
</comment>
<dbReference type="AlphaFoldDB" id="A0AAW8ERI7"/>
<dbReference type="RefSeq" id="WP_307292608.1">
    <property type="nucleotide sequence ID" value="NZ_JAUSXV010000001.1"/>
</dbReference>
<evidence type="ECO:0000256" key="1">
    <source>
        <dbReference type="ARBA" id="ARBA00004651"/>
    </source>
</evidence>
<feature type="transmembrane region" description="Helical" evidence="6">
    <location>
        <begin position="36"/>
        <end position="60"/>
    </location>
</feature>
<keyword evidence="9" id="KW-1185">Reference proteome</keyword>
<dbReference type="NCBIfam" id="TIGR03954">
    <property type="entry name" value="integ_memb_HG"/>
    <property type="match status" value="1"/>
</dbReference>
<dbReference type="InterPro" id="IPR023845">
    <property type="entry name" value="DUF3817_TM"/>
</dbReference>
<reference evidence="8 9" key="1">
    <citation type="submission" date="2023-07" db="EMBL/GenBank/DDBJ databases">
        <title>Comparative genomics of wheat-associated soil bacteria to identify genetic determinants of phenazine resistance.</title>
        <authorList>
            <person name="Mouncey N."/>
        </authorList>
    </citation>
    <scope>NUCLEOTIDE SEQUENCE [LARGE SCALE GENOMIC DNA]</scope>
    <source>
        <strain evidence="8 9">W4I9-1</strain>
    </source>
</reference>
<sequence>MFTQPSRLYRALAIAEAITWTILIAALIARAAGAPGIVVTIGGGIHGFVFLAYGATAILVALNNRWHAGTAVLAVASAVVPYATIPMEIWLHRTGRLAGDWRLDASDDPRDRTWFDRLMRWFLRRPWVLGALIAIAVVALYVILLLVGPPGGGSAPCSCG</sequence>
<feature type="transmembrane region" description="Helical" evidence="6">
    <location>
        <begin position="127"/>
        <end position="147"/>
    </location>
</feature>
<evidence type="ECO:0000256" key="4">
    <source>
        <dbReference type="ARBA" id="ARBA00022989"/>
    </source>
</evidence>
<gene>
    <name evidence="8" type="ORF">QFZ53_000226</name>
</gene>
<evidence type="ECO:0000313" key="9">
    <source>
        <dbReference type="Proteomes" id="UP001244427"/>
    </source>
</evidence>
<dbReference type="Proteomes" id="UP001244427">
    <property type="component" value="Unassembled WGS sequence"/>
</dbReference>
<keyword evidence="4 6" id="KW-1133">Transmembrane helix</keyword>
<keyword evidence="5 6" id="KW-0472">Membrane</keyword>
<evidence type="ECO:0000256" key="2">
    <source>
        <dbReference type="ARBA" id="ARBA00022475"/>
    </source>
</evidence>
<evidence type="ECO:0000259" key="7">
    <source>
        <dbReference type="Pfam" id="PF12823"/>
    </source>
</evidence>
<feature type="domain" description="DUF3817" evidence="7">
    <location>
        <begin position="7"/>
        <end position="93"/>
    </location>
</feature>
<dbReference type="Pfam" id="PF12823">
    <property type="entry name" value="DUF3817"/>
    <property type="match status" value="1"/>
</dbReference>
<name>A0AAW8ERI7_9MICO</name>
<keyword evidence="3 6" id="KW-0812">Transmembrane</keyword>
<protein>
    <submittedName>
        <fullName evidence="8">Integral membrane protein</fullName>
    </submittedName>
</protein>
<keyword evidence="2" id="KW-1003">Cell membrane</keyword>